<gene>
    <name evidence="26" type="primary">LOC106071380</name>
</gene>
<dbReference type="GO" id="GO:0005507">
    <property type="term" value="F:copper ion binding"/>
    <property type="evidence" value="ECO:0007669"/>
    <property type="project" value="InterPro"/>
</dbReference>
<evidence type="ECO:0000256" key="10">
    <source>
        <dbReference type="ARBA" id="ARBA00022737"/>
    </source>
</evidence>
<dbReference type="InterPro" id="IPR019828">
    <property type="entry name" value="Lysyl_oxidase_CS"/>
</dbReference>
<keyword evidence="15" id="KW-0472">Membrane</keyword>
<dbReference type="Pfam" id="PF01186">
    <property type="entry name" value="Lysyl_oxidase"/>
    <property type="match status" value="1"/>
</dbReference>
<dbReference type="PROSITE" id="PS50287">
    <property type="entry name" value="SRCR_2"/>
    <property type="match status" value="2"/>
</dbReference>
<dbReference type="PRINTS" id="PR00258">
    <property type="entry name" value="SPERACTRCPTR"/>
</dbReference>
<dbReference type="GO" id="GO:0004720">
    <property type="term" value="F:protein-lysine 6-oxidase activity"/>
    <property type="evidence" value="ECO:0007669"/>
    <property type="project" value="UniProtKB-EC"/>
</dbReference>
<evidence type="ECO:0000313" key="26">
    <source>
        <dbReference type="RefSeq" id="XP_055896701.1"/>
    </source>
</evidence>
<dbReference type="InterPro" id="IPR001190">
    <property type="entry name" value="SRCR"/>
</dbReference>
<dbReference type="EC" id="1.4.3.13" evidence="19"/>
<dbReference type="FunFam" id="3.10.250.10:FF:000007">
    <property type="entry name" value="Soluble scavenger receptor cysteine-rich domain-containing protein SSC5D"/>
    <property type="match status" value="1"/>
</dbReference>
<dbReference type="PANTHER" id="PTHR45817">
    <property type="entry name" value="LYSYL OXIDASE-LIKE-RELATED"/>
    <property type="match status" value="1"/>
</dbReference>
<dbReference type="InterPro" id="IPR050912">
    <property type="entry name" value="LOX-like_protein"/>
</dbReference>
<evidence type="ECO:0000256" key="5">
    <source>
        <dbReference type="ARBA" id="ARBA00022477"/>
    </source>
</evidence>
<evidence type="ECO:0000313" key="25">
    <source>
        <dbReference type="Proteomes" id="UP001165740"/>
    </source>
</evidence>
<protein>
    <recommendedName>
        <fullName evidence="19">protein-lysine 6-oxidase</fullName>
        <ecNumber evidence="19">1.4.3.13</ecNumber>
    </recommendedName>
</protein>
<dbReference type="OMA" id="VVCPKGG"/>
<proteinExistence type="inferred from homology"/>
<evidence type="ECO:0000256" key="15">
    <source>
        <dbReference type="ARBA" id="ARBA00023136"/>
    </source>
</evidence>
<comment type="similarity">
    <text evidence="4">Belongs to the lysyl oxidase family.</text>
</comment>
<evidence type="ECO:0000256" key="9">
    <source>
        <dbReference type="ARBA" id="ARBA00022729"/>
    </source>
</evidence>
<keyword evidence="9 23" id="KW-0732">Signal</keyword>
<name>A0A9W3BB90_BIOGL</name>
<evidence type="ECO:0000256" key="23">
    <source>
        <dbReference type="SAM" id="SignalP"/>
    </source>
</evidence>
<evidence type="ECO:0000256" key="16">
    <source>
        <dbReference type="ARBA" id="ARBA00023157"/>
    </source>
</evidence>
<dbReference type="Proteomes" id="UP001165740">
    <property type="component" value="Chromosome 1"/>
</dbReference>
<evidence type="ECO:0000256" key="11">
    <source>
        <dbReference type="ARBA" id="ARBA00022772"/>
    </source>
</evidence>
<comment type="cofactor">
    <cofactor evidence="1">
        <name>Cu cation</name>
        <dbReference type="ChEBI" id="CHEBI:23378"/>
    </cofactor>
</comment>
<dbReference type="RefSeq" id="XP_055896701.1">
    <property type="nucleotide sequence ID" value="XM_056040726.1"/>
</dbReference>
<evidence type="ECO:0000256" key="8">
    <source>
        <dbReference type="ARBA" id="ARBA00022723"/>
    </source>
</evidence>
<evidence type="ECO:0000256" key="20">
    <source>
        <dbReference type="ARBA" id="ARBA00047861"/>
    </source>
</evidence>
<dbReference type="OrthoDB" id="547291at2759"/>
<comment type="subcellular location">
    <subcellularLocation>
        <location evidence="2">Membrane</location>
        <topology evidence="2">Single-pass membrane protein</topology>
    </subcellularLocation>
    <subcellularLocation>
        <location evidence="3">Secreted</location>
        <location evidence="3">Extracellular space</location>
    </subcellularLocation>
</comment>
<keyword evidence="10" id="KW-0677">Repeat</keyword>
<feature type="region of interest" description="Disordered" evidence="22">
    <location>
        <begin position="141"/>
        <end position="164"/>
    </location>
</feature>
<dbReference type="InterPro" id="IPR001695">
    <property type="entry name" value="Lysyl_oxidase"/>
</dbReference>
<keyword evidence="17" id="KW-0675">Receptor</keyword>
<feature type="domain" description="SRCR" evidence="24">
    <location>
        <begin position="404"/>
        <end position="508"/>
    </location>
</feature>
<accession>A0A9W3BB90</accession>
<evidence type="ECO:0000256" key="12">
    <source>
        <dbReference type="ARBA" id="ARBA00022989"/>
    </source>
</evidence>
<sequence>MSLWPLLVTLTCFYAIVLARRYLEGDVRLIGGSRRYMGTVVIFHDGKWGAICDSQWDKQDATVVCRQLGYSRVVKTSIRSEFGMGTKRMWLSGVQCHGDELRLSDCLSRGFNSSTRDHCPGRARSAGVICSAAIIKSQKSSGAAKPTLDKSNTSGKRRQILNSTSSEMSVFPIPKLSYNDSDLNSTDGVTEIASIRAPLISEYLNNGSEKNYSVTHKNSNVQNIVNKNVSIDSQKQNISIASFKQNKSMINLHQNNDTLDKNVSINTLKPNVSIDILKPKLPIDTFKPNVTYTFREKLLIEKQNVSIATLNSNISIDTKEYNISIDTLKSNMSTETLKKNVSINTLKSSKSSEMLRHDVSLDTHQSKLSMDLPQTDNLHLLEKTINDNYLLAADAPHEKPNLELRLQGGRYKWEGHLQVRIKDEPWMTICADFWTLREAMVACHQLKDFGKGKQALLTNFFGGTDIIKGYYRIKCLGNESTLDECHVTKSDNTHVCSKKTSVAGVVCSNYLPDLVPNLRALEDSVRLQDQPLYYLRCSMEENCLSDSAYVVYNTSSAWRSHLRRLLRFSTVVHNRGLADFKPYLPRGQWQWHACHMHYHSMEIFAHYDIIDRNGTRLAQGSKASFCLEDSACDQGVHPQFNCKGYAEQGLSVNCSDNYLFDIDCQWIDITDIKPGEYEFLIEINPDMLVAESNFDNNVVSCRLYYSGFFASLRNCHYKSLLDFRKP</sequence>
<feature type="compositionally biased region" description="Polar residues" evidence="22">
    <location>
        <begin position="149"/>
        <end position="164"/>
    </location>
</feature>
<keyword evidence="14" id="KW-0186">Copper</keyword>
<evidence type="ECO:0000256" key="21">
    <source>
        <dbReference type="PROSITE-ProRule" id="PRU00196"/>
    </source>
</evidence>
<keyword evidence="5" id="KW-0886">LTQ</keyword>
<dbReference type="PANTHER" id="PTHR45817:SF4">
    <property type="entry name" value="LYSYL OXIDASE-LIKE-RELATED"/>
    <property type="match status" value="1"/>
</dbReference>
<dbReference type="GO" id="GO:0016020">
    <property type="term" value="C:membrane"/>
    <property type="evidence" value="ECO:0007669"/>
    <property type="project" value="UniProtKB-SubCell"/>
</dbReference>
<dbReference type="AlphaFoldDB" id="A0A9W3BB90"/>
<keyword evidence="7" id="KW-0812">Transmembrane</keyword>
<evidence type="ECO:0000256" key="19">
    <source>
        <dbReference type="ARBA" id="ARBA00038869"/>
    </source>
</evidence>
<feature type="signal peptide" evidence="23">
    <location>
        <begin position="1"/>
        <end position="19"/>
    </location>
</feature>
<dbReference type="GeneID" id="106071380"/>
<feature type="disulfide bond" evidence="21">
    <location>
        <begin position="96"/>
        <end position="106"/>
    </location>
</feature>
<keyword evidence="18" id="KW-0325">Glycoprotein</keyword>
<keyword evidence="12" id="KW-1133">Transmembrane helix</keyword>
<feature type="disulfide bond" evidence="21">
    <location>
        <begin position="475"/>
        <end position="485"/>
    </location>
</feature>
<feature type="domain" description="SRCR" evidence="24">
    <location>
        <begin position="27"/>
        <end position="131"/>
    </location>
</feature>
<evidence type="ECO:0000256" key="1">
    <source>
        <dbReference type="ARBA" id="ARBA00001935"/>
    </source>
</evidence>
<evidence type="ECO:0000256" key="2">
    <source>
        <dbReference type="ARBA" id="ARBA00004167"/>
    </source>
</evidence>
<evidence type="ECO:0000256" key="7">
    <source>
        <dbReference type="ARBA" id="ARBA00022692"/>
    </source>
</evidence>
<dbReference type="Gene3D" id="3.10.250.10">
    <property type="entry name" value="SRCR-like domain"/>
    <property type="match status" value="2"/>
</dbReference>
<evidence type="ECO:0000256" key="18">
    <source>
        <dbReference type="ARBA" id="ARBA00023180"/>
    </source>
</evidence>
<dbReference type="GO" id="GO:0005615">
    <property type="term" value="C:extracellular space"/>
    <property type="evidence" value="ECO:0007669"/>
    <property type="project" value="TreeGrafter"/>
</dbReference>
<dbReference type="SUPFAM" id="SSF56487">
    <property type="entry name" value="SRCR-like"/>
    <property type="match status" value="2"/>
</dbReference>
<keyword evidence="16 21" id="KW-1015">Disulfide bond</keyword>
<evidence type="ECO:0000256" key="22">
    <source>
        <dbReference type="SAM" id="MobiDB-lite"/>
    </source>
</evidence>
<reference evidence="26" key="1">
    <citation type="submission" date="2025-08" db="UniProtKB">
        <authorList>
            <consortium name="RefSeq"/>
        </authorList>
    </citation>
    <scope>IDENTIFICATION</scope>
</reference>
<dbReference type="Pfam" id="PF00530">
    <property type="entry name" value="SRCR"/>
    <property type="match status" value="2"/>
</dbReference>
<dbReference type="InterPro" id="IPR036772">
    <property type="entry name" value="SRCR-like_dom_sf"/>
</dbReference>
<evidence type="ECO:0000256" key="17">
    <source>
        <dbReference type="ARBA" id="ARBA00023170"/>
    </source>
</evidence>
<evidence type="ECO:0000259" key="24">
    <source>
        <dbReference type="PROSITE" id="PS50287"/>
    </source>
</evidence>
<evidence type="ECO:0000256" key="6">
    <source>
        <dbReference type="ARBA" id="ARBA00022525"/>
    </source>
</evidence>
<keyword evidence="13" id="KW-0560">Oxidoreductase</keyword>
<comment type="catalytic activity">
    <reaction evidence="20">
        <text>L-lysyl-[protein] + O2 + H2O = (S)-2-amino-6-oxohexanoyl-[protein] + H2O2 + NH4(+)</text>
        <dbReference type="Rhea" id="RHEA:24544"/>
        <dbReference type="Rhea" id="RHEA-COMP:9752"/>
        <dbReference type="Rhea" id="RHEA-COMP:12448"/>
        <dbReference type="ChEBI" id="CHEBI:15377"/>
        <dbReference type="ChEBI" id="CHEBI:15379"/>
        <dbReference type="ChEBI" id="CHEBI:16240"/>
        <dbReference type="ChEBI" id="CHEBI:28938"/>
        <dbReference type="ChEBI" id="CHEBI:29969"/>
        <dbReference type="ChEBI" id="CHEBI:131803"/>
        <dbReference type="EC" id="1.4.3.13"/>
    </reaction>
</comment>
<evidence type="ECO:0000256" key="3">
    <source>
        <dbReference type="ARBA" id="ARBA00004239"/>
    </source>
</evidence>
<dbReference type="PRINTS" id="PR00074">
    <property type="entry name" value="LYSYLOXIDASE"/>
</dbReference>
<dbReference type="FunFam" id="3.10.250.10:FF:000016">
    <property type="entry name" value="Scavenger receptor cysteine-rich protein type 12"/>
    <property type="match status" value="1"/>
</dbReference>
<keyword evidence="6" id="KW-0964">Secreted</keyword>
<dbReference type="SMART" id="SM00202">
    <property type="entry name" value="SR"/>
    <property type="match status" value="2"/>
</dbReference>
<feature type="chain" id="PRO_5040965664" description="protein-lysine 6-oxidase" evidence="23">
    <location>
        <begin position="20"/>
        <end position="726"/>
    </location>
</feature>
<dbReference type="PROSITE" id="PS00926">
    <property type="entry name" value="LYSYL_OXIDASE"/>
    <property type="match status" value="1"/>
</dbReference>
<comment type="caution">
    <text evidence="21">Lacks conserved residue(s) required for the propagation of feature annotation.</text>
</comment>
<evidence type="ECO:0000256" key="4">
    <source>
        <dbReference type="ARBA" id="ARBA00007492"/>
    </source>
</evidence>
<keyword evidence="11" id="KW-0801">TPQ</keyword>
<organism evidence="25 26">
    <name type="scientific">Biomphalaria glabrata</name>
    <name type="common">Bloodfluke planorb</name>
    <name type="synonym">Freshwater snail</name>
    <dbReference type="NCBI Taxonomy" id="6526"/>
    <lineage>
        <taxon>Eukaryota</taxon>
        <taxon>Metazoa</taxon>
        <taxon>Spiralia</taxon>
        <taxon>Lophotrochozoa</taxon>
        <taxon>Mollusca</taxon>
        <taxon>Gastropoda</taxon>
        <taxon>Heterobranchia</taxon>
        <taxon>Euthyneura</taxon>
        <taxon>Panpulmonata</taxon>
        <taxon>Hygrophila</taxon>
        <taxon>Lymnaeoidea</taxon>
        <taxon>Planorbidae</taxon>
        <taxon>Biomphalaria</taxon>
    </lineage>
</organism>
<keyword evidence="8" id="KW-0479">Metal-binding</keyword>
<evidence type="ECO:0000256" key="13">
    <source>
        <dbReference type="ARBA" id="ARBA00023002"/>
    </source>
</evidence>
<evidence type="ECO:0000256" key="14">
    <source>
        <dbReference type="ARBA" id="ARBA00023008"/>
    </source>
</evidence>
<keyword evidence="25" id="KW-1185">Reference proteome</keyword>